<dbReference type="InterPro" id="IPR016032">
    <property type="entry name" value="Sig_transdc_resp-reg_C-effctor"/>
</dbReference>
<dbReference type="RefSeq" id="WP_110565469.1">
    <property type="nucleotide sequence ID" value="NZ_PYBV01000027.1"/>
</dbReference>
<comment type="caution">
    <text evidence="8">The sequence shown here is derived from an EMBL/GenBank/DDBJ whole genome shotgun (WGS) entry which is preliminary data.</text>
</comment>
<evidence type="ECO:0000256" key="5">
    <source>
        <dbReference type="PROSITE-ProRule" id="PRU00169"/>
    </source>
</evidence>
<protein>
    <submittedName>
        <fullName evidence="8">DNA-binding response regulator</fullName>
    </submittedName>
</protein>
<reference evidence="8 9" key="1">
    <citation type="submission" date="2018-03" db="EMBL/GenBank/DDBJ databases">
        <title>Bioinformatic expansion and discovery of thiopeptide antibiotics.</title>
        <authorList>
            <person name="Schwalen C.J."/>
            <person name="Hudson G.A."/>
            <person name="Mitchell D.A."/>
        </authorList>
    </citation>
    <scope>NUCLEOTIDE SEQUENCE [LARGE SCALE GENOMIC DNA]</scope>
    <source>
        <strain evidence="8 9">NRRL 8041</strain>
    </source>
</reference>
<name>A0A318NFZ6_9ACTN</name>
<dbReference type="PANTHER" id="PTHR43214">
    <property type="entry name" value="TWO-COMPONENT RESPONSE REGULATOR"/>
    <property type="match status" value="1"/>
</dbReference>
<dbReference type="PANTHER" id="PTHR43214:SF24">
    <property type="entry name" value="TRANSCRIPTIONAL REGULATORY PROTEIN NARL-RELATED"/>
    <property type="match status" value="1"/>
</dbReference>
<evidence type="ECO:0000313" key="9">
    <source>
        <dbReference type="Proteomes" id="UP000248333"/>
    </source>
</evidence>
<organism evidence="8 9">
    <name type="scientific">Micromonospora arborensis</name>
    <dbReference type="NCBI Taxonomy" id="2116518"/>
    <lineage>
        <taxon>Bacteria</taxon>
        <taxon>Bacillati</taxon>
        <taxon>Actinomycetota</taxon>
        <taxon>Actinomycetes</taxon>
        <taxon>Micromonosporales</taxon>
        <taxon>Micromonosporaceae</taxon>
        <taxon>Micromonospora</taxon>
    </lineage>
</organism>
<dbReference type="GO" id="GO:0006355">
    <property type="term" value="P:regulation of DNA-templated transcription"/>
    <property type="evidence" value="ECO:0007669"/>
    <property type="project" value="InterPro"/>
</dbReference>
<evidence type="ECO:0000313" key="8">
    <source>
        <dbReference type="EMBL" id="PYC67565.1"/>
    </source>
</evidence>
<dbReference type="InterPro" id="IPR011006">
    <property type="entry name" value="CheY-like_superfamily"/>
</dbReference>
<evidence type="ECO:0000256" key="3">
    <source>
        <dbReference type="ARBA" id="ARBA00023125"/>
    </source>
</evidence>
<dbReference type="SUPFAM" id="SSF52172">
    <property type="entry name" value="CheY-like"/>
    <property type="match status" value="1"/>
</dbReference>
<evidence type="ECO:0000256" key="4">
    <source>
        <dbReference type="ARBA" id="ARBA00023163"/>
    </source>
</evidence>
<dbReference type="Proteomes" id="UP000248333">
    <property type="component" value="Unassembled WGS sequence"/>
</dbReference>
<dbReference type="CDD" id="cd17535">
    <property type="entry name" value="REC_NarL-like"/>
    <property type="match status" value="1"/>
</dbReference>
<gene>
    <name evidence="8" type="ORF">C7C45_21435</name>
</gene>
<dbReference type="EMBL" id="PYBV01000027">
    <property type="protein sequence ID" value="PYC67565.1"/>
    <property type="molecule type" value="Genomic_DNA"/>
</dbReference>
<keyword evidence="9" id="KW-1185">Reference proteome</keyword>
<dbReference type="InterPro" id="IPR001789">
    <property type="entry name" value="Sig_transdc_resp-reg_receiver"/>
</dbReference>
<dbReference type="CDD" id="cd06170">
    <property type="entry name" value="LuxR_C_like"/>
    <property type="match status" value="1"/>
</dbReference>
<dbReference type="Gene3D" id="3.40.50.2300">
    <property type="match status" value="1"/>
</dbReference>
<dbReference type="PROSITE" id="PS50110">
    <property type="entry name" value="RESPONSE_REGULATORY"/>
    <property type="match status" value="1"/>
</dbReference>
<dbReference type="GO" id="GO:0003677">
    <property type="term" value="F:DNA binding"/>
    <property type="evidence" value="ECO:0007669"/>
    <property type="project" value="UniProtKB-KW"/>
</dbReference>
<evidence type="ECO:0000256" key="2">
    <source>
        <dbReference type="ARBA" id="ARBA00023015"/>
    </source>
</evidence>
<feature type="modified residue" description="4-aspartylphosphate" evidence="5">
    <location>
        <position position="55"/>
    </location>
</feature>
<evidence type="ECO:0000259" key="7">
    <source>
        <dbReference type="PROSITE" id="PS50110"/>
    </source>
</evidence>
<dbReference type="AlphaFoldDB" id="A0A318NFZ6"/>
<keyword evidence="1 5" id="KW-0597">Phosphoprotein</keyword>
<proteinExistence type="predicted"/>
<dbReference type="SUPFAM" id="SSF46894">
    <property type="entry name" value="C-terminal effector domain of the bipartite response regulators"/>
    <property type="match status" value="1"/>
</dbReference>
<feature type="domain" description="HTH luxR-type" evidence="6">
    <location>
        <begin position="148"/>
        <end position="213"/>
    </location>
</feature>
<dbReference type="OrthoDB" id="9808843at2"/>
<keyword evidence="2" id="KW-0805">Transcription regulation</keyword>
<evidence type="ECO:0000259" key="6">
    <source>
        <dbReference type="PROSITE" id="PS50043"/>
    </source>
</evidence>
<dbReference type="PROSITE" id="PS00622">
    <property type="entry name" value="HTH_LUXR_1"/>
    <property type="match status" value="1"/>
</dbReference>
<dbReference type="SMART" id="SM00421">
    <property type="entry name" value="HTH_LUXR"/>
    <property type="match status" value="1"/>
</dbReference>
<keyword evidence="3 8" id="KW-0238">DNA-binding</keyword>
<feature type="domain" description="Response regulatory" evidence="7">
    <location>
        <begin position="4"/>
        <end position="122"/>
    </location>
</feature>
<dbReference type="InterPro" id="IPR000792">
    <property type="entry name" value="Tscrpt_reg_LuxR_C"/>
</dbReference>
<dbReference type="InterPro" id="IPR058245">
    <property type="entry name" value="NreC/VraR/RcsB-like_REC"/>
</dbReference>
<dbReference type="SMART" id="SM00448">
    <property type="entry name" value="REC"/>
    <property type="match status" value="1"/>
</dbReference>
<dbReference type="PRINTS" id="PR00038">
    <property type="entry name" value="HTHLUXR"/>
</dbReference>
<accession>A0A318NFZ6</accession>
<dbReference type="Pfam" id="PF00072">
    <property type="entry name" value="Response_reg"/>
    <property type="match status" value="1"/>
</dbReference>
<dbReference type="InterPro" id="IPR039420">
    <property type="entry name" value="WalR-like"/>
</dbReference>
<dbReference type="Pfam" id="PF00196">
    <property type="entry name" value="GerE"/>
    <property type="match status" value="1"/>
</dbReference>
<keyword evidence="4" id="KW-0804">Transcription</keyword>
<dbReference type="GO" id="GO:0000160">
    <property type="term" value="P:phosphorelay signal transduction system"/>
    <property type="evidence" value="ECO:0007669"/>
    <property type="project" value="InterPro"/>
</dbReference>
<evidence type="ECO:0000256" key="1">
    <source>
        <dbReference type="ARBA" id="ARBA00022553"/>
    </source>
</evidence>
<sequence>MTIRVLVADDQDSVRFGFRTILTAAADIEVVGEAADGETALALTRRLRPDVVIADIRMPGLDGLELTRRLCAADAPVSARVVVVTTYDLDAYVHTALRHGASGFLVKHAGPALLTEAVRAAVAGDALISPTVTVRLLRELSRTAVEPARKPEPPLSDREREIVLLVADGLTNPEIGAKLYITPGTVKTHLASIQRKLKVRNRVGIAHWAWETRTRTRTPGASGEQR</sequence>
<dbReference type="PROSITE" id="PS50043">
    <property type="entry name" value="HTH_LUXR_2"/>
    <property type="match status" value="1"/>
</dbReference>